<dbReference type="PANTHER" id="PTHR19384">
    <property type="entry name" value="NITRIC OXIDE SYNTHASE-RELATED"/>
    <property type="match status" value="1"/>
</dbReference>
<accession>A0A6S6ZL11</accession>
<proteinExistence type="predicted"/>
<evidence type="ECO:0000313" key="8">
    <source>
        <dbReference type="EMBL" id="CAB3683350.1"/>
    </source>
</evidence>
<evidence type="ECO:0000256" key="5">
    <source>
        <dbReference type="SAM" id="Phobius"/>
    </source>
</evidence>
<evidence type="ECO:0000256" key="1">
    <source>
        <dbReference type="ARBA" id="ARBA00022630"/>
    </source>
</evidence>
<dbReference type="Proteomes" id="UP000494269">
    <property type="component" value="Unassembled WGS sequence"/>
</dbReference>
<keyword evidence="5" id="KW-0472">Membrane</keyword>
<keyword evidence="5" id="KW-0812">Transmembrane</keyword>
<dbReference type="InterPro" id="IPR001709">
    <property type="entry name" value="Flavoprot_Pyr_Nucl_cyt_Rdtase"/>
</dbReference>
<evidence type="ECO:0000259" key="7">
    <source>
        <dbReference type="PROSITE" id="PS51384"/>
    </source>
</evidence>
<evidence type="ECO:0000256" key="3">
    <source>
        <dbReference type="ARBA" id="ARBA00022982"/>
    </source>
</evidence>
<evidence type="ECO:0000313" key="9">
    <source>
        <dbReference type="Proteomes" id="UP000494269"/>
    </source>
</evidence>
<keyword evidence="1" id="KW-0285">Flavoprotein</keyword>
<evidence type="ECO:0000259" key="6">
    <source>
        <dbReference type="PROSITE" id="PS50902"/>
    </source>
</evidence>
<dbReference type="InterPro" id="IPR029039">
    <property type="entry name" value="Flavoprotein-like_sf"/>
</dbReference>
<evidence type="ECO:0000256" key="4">
    <source>
        <dbReference type="ARBA" id="ARBA00023797"/>
    </source>
</evidence>
<dbReference type="Pfam" id="PF00258">
    <property type="entry name" value="Flavodoxin_1"/>
    <property type="match status" value="1"/>
</dbReference>
<dbReference type="GO" id="GO:0003958">
    <property type="term" value="F:NADPH-hemoprotein reductase activity"/>
    <property type="evidence" value="ECO:0007669"/>
    <property type="project" value="UniProtKB-EC"/>
</dbReference>
<dbReference type="InterPro" id="IPR001094">
    <property type="entry name" value="Flavdoxin-like"/>
</dbReference>
<dbReference type="Gene3D" id="3.40.50.360">
    <property type="match status" value="1"/>
</dbReference>
<dbReference type="PROSITE" id="PS50902">
    <property type="entry name" value="FLAVODOXIN_LIKE"/>
    <property type="match status" value="1"/>
</dbReference>
<dbReference type="CDD" id="cd06200">
    <property type="entry name" value="SiR_like1"/>
    <property type="match status" value="1"/>
</dbReference>
<dbReference type="Pfam" id="PF00175">
    <property type="entry name" value="NAD_binding_1"/>
    <property type="match status" value="1"/>
</dbReference>
<keyword evidence="3" id="KW-0249">Electron transport</keyword>
<dbReference type="InterPro" id="IPR001433">
    <property type="entry name" value="OxRdtase_FAD/NAD-bd"/>
</dbReference>
<keyword evidence="5" id="KW-1133">Transmembrane helix</keyword>
<dbReference type="Gene3D" id="2.40.30.10">
    <property type="entry name" value="Translation factors"/>
    <property type="match status" value="1"/>
</dbReference>
<dbReference type="EMBL" id="CADIJQ010000001">
    <property type="protein sequence ID" value="CAB3683350.1"/>
    <property type="molecule type" value="Genomic_DNA"/>
</dbReference>
<dbReference type="GO" id="GO:0050660">
    <property type="term" value="F:flavin adenine dinucleotide binding"/>
    <property type="evidence" value="ECO:0007669"/>
    <property type="project" value="TreeGrafter"/>
</dbReference>
<dbReference type="SUPFAM" id="SSF63380">
    <property type="entry name" value="Riboflavin synthase domain-like"/>
    <property type="match status" value="1"/>
</dbReference>
<gene>
    <name evidence="8" type="ORF">LMG3441_01720</name>
</gene>
<evidence type="ECO:0000256" key="2">
    <source>
        <dbReference type="ARBA" id="ARBA00022643"/>
    </source>
</evidence>
<reference evidence="8 9" key="1">
    <citation type="submission" date="2020-04" db="EMBL/GenBank/DDBJ databases">
        <authorList>
            <person name="De Canck E."/>
        </authorList>
    </citation>
    <scope>NUCLEOTIDE SEQUENCE [LARGE SCALE GENOMIC DNA]</scope>
    <source>
        <strain evidence="8 9">LMG 3441</strain>
    </source>
</reference>
<keyword evidence="2" id="KW-0288">FMN</keyword>
<dbReference type="InterPro" id="IPR017927">
    <property type="entry name" value="FAD-bd_FR_type"/>
</dbReference>
<dbReference type="RefSeq" id="WP_175169394.1">
    <property type="nucleotide sequence ID" value="NZ_CADIJQ010000001.1"/>
</dbReference>
<keyword evidence="3" id="KW-0813">Transport</keyword>
<dbReference type="InterPro" id="IPR039261">
    <property type="entry name" value="FNR_nucleotide-bd"/>
</dbReference>
<dbReference type="PRINTS" id="PR00371">
    <property type="entry name" value="FPNCR"/>
</dbReference>
<dbReference type="EC" id="1.6.2.4" evidence="4"/>
<dbReference type="SUPFAM" id="SSF52343">
    <property type="entry name" value="Ferredoxin reductase-like, C-terminal NADP-linked domain"/>
    <property type="match status" value="1"/>
</dbReference>
<sequence>MSLTRLIAAACVVGVWLLLCLWAWRRARQHDAQQAQALAALNAPAPDDTMLVAYATQTGYAESLAAQTAESLRAGGLSVRVAALDQLDVARLSGYRRMLFVASTYGEGDPPDAAAAFAGQMQPRASSPPAAAVTAAARNATTSAATAATTATDATAPALSGAQYAVLALGDSEYAQFCGFGHRLNDWLHEQGATPLFDLVEVDNGDPAALRHWQHHLGLLAGRSDLPDWQAPVYETWRLTGRKLLNPDSQGGPCYLLTLTPPAGQTPHWLAGDIAEIGPRQERGGALLAHREYSIASVPEDGSIQLLVRQMRSADGGLGVGSGWLTHIARVGDEIDLRVRTNRNFHAPIDDRPLILIGNGTGLAGLRALIKARRARGHHRNWLVFGERNAAHDAFCGDEITAWRIDGTLARVDTVYSRDQPQRRYVQHLLREQAGTLRDWVEDGAAIYVCGSLQGMAGGVDAALQDILGDDRLQALQHDGRYRRDVY</sequence>
<dbReference type="GO" id="GO:0010181">
    <property type="term" value="F:FMN binding"/>
    <property type="evidence" value="ECO:0007669"/>
    <property type="project" value="InterPro"/>
</dbReference>
<keyword evidence="9" id="KW-1185">Reference proteome</keyword>
<dbReference type="SUPFAM" id="SSF52218">
    <property type="entry name" value="Flavoproteins"/>
    <property type="match status" value="1"/>
</dbReference>
<feature type="domain" description="Flavodoxin-like" evidence="6">
    <location>
        <begin position="50"/>
        <end position="218"/>
    </location>
</feature>
<dbReference type="Gene3D" id="3.40.50.80">
    <property type="entry name" value="Nucleotide-binding domain of ferredoxin-NADP reductase (FNR) module"/>
    <property type="match status" value="1"/>
</dbReference>
<dbReference type="AlphaFoldDB" id="A0A6S6ZL11"/>
<dbReference type="InterPro" id="IPR008254">
    <property type="entry name" value="Flavodoxin/NO_synth"/>
</dbReference>
<dbReference type="InterPro" id="IPR017938">
    <property type="entry name" value="Riboflavin_synthase-like_b-brl"/>
</dbReference>
<dbReference type="PRINTS" id="PR00369">
    <property type="entry name" value="FLAVODOXIN"/>
</dbReference>
<dbReference type="PROSITE" id="PS51384">
    <property type="entry name" value="FAD_FR"/>
    <property type="match status" value="1"/>
</dbReference>
<dbReference type="GO" id="GO:0005829">
    <property type="term" value="C:cytosol"/>
    <property type="evidence" value="ECO:0007669"/>
    <property type="project" value="TreeGrafter"/>
</dbReference>
<organism evidence="8 9">
    <name type="scientific">Achromobacter kerstersii</name>
    <dbReference type="NCBI Taxonomy" id="1353890"/>
    <lineage>
        <taxon>Bacteria</taxon>
        <taxon>Pseudomonadati</taxon>
        <taxon>Pseudomonadota</taxon>
        <taxon>Betaproteobacteria</taxon>
        <taxon>Burkholderiales</taxon>
        <taxon>Alcaligenaceae</taxon>
        <taxon>Achromobacter</taxon>
    </lineage>
</organism>
<name>A0A6S6ZL11_9BURK</name>
<feature type="transmembrane region" description="Helical" evidence="5">
    <location>
        <begin position="6"/>
        <end position="24"/>
    </location>
</feature>
<protein>
    <recommendedName>
        <fullName evidence="4">NADPH--hemoprotein reductase</fullName>
        <ecNumber evidence="4">1.6.2.4</ecNumber>
    </recommendedName>
</protein>
<feature type="domain" description="FAD-binding FR-type" evidence="7">
    <location>
        <begin position="226"/>
        <end position="348"/>
    </location>
</feature>
<dbReference type="PANTHER" id="PTHR19384:SF17">
    <property type="entry name" value="NADPH--CYTOCHROME P450 REDUCTASE"/>
    <property type="match status" value="1"/>
</dbReference>